<dbReference type="SUPFAM" id="SSF56784">
    <property type="entry name" value="HAD-like"/>
    <property type="match status" value="1"/>
</dbReference>
<feature type="domain" description="BRCT" evidence="8">
    <location>
        <begin position="416"/>
        <end position="509"/>
    </location>
</feature>
<keyword evidence="2 6" id="KW-0378">Hydrolase</keyword>
<gene>
    <name evidence="10" type="primary">fcp1_2</name>
    <name evidence="10" type="ORF">K7432_006920</name>
</gene>
<comment type="catalytic activity">
    <reaction evidence="5 6">
        <text>O-phospho-L-threonyl-[protein] + H2O = L-threonyl-[protein] + phosphate</text>
        <dbReference type="Rhea" id="RHEA:47004"/>
        <dbReference type="Rhea" id="RHEA-COMP:11060"/>
        <dbReference type="Rhea" id="RHEA-COMP:11605"/>
        <dbReference type="ChEBI" id="CHEBI:15377"/>
        <dbReference type="ChEBI" id="CHEBI:30013"/>
        <dbReference type="ChEBI" id="CHEBI:43474"/>
        <dbReference type="ChEBI" id="CHEBI:61977"/>
        <dbReference type="EC" id="3.1.3.16"/>
    </reaction>
</comment>
<evidence type="ECO:0000256" key="5">
    <source>
        <dbReference type="ARBA" id="ARBA00048336"/>
    </source>
</evidence>
<feature type="compositionally biased region" description="Basic and acidic residues" evidence="7">
    <location>
        <begin position="668"/>
        <end position="681"/>
    </location>
</feature>
<evidence type="ECO:0000256" key="6">
    <source>
        <dbReference type="RuleBase" id="RU366066"/>
    </source>
</evidence>
<organism evidence="10 11">
    <name type="scientific">Basidiobolus ranarum</name>
    <dbReference type="NCBI Taxonomy" id="34480"/>
    <lineage>
        <taxon>Eukaryota</taxon>
        <taxon>Fungi</taxon>
        <taxon>Fungi incertae sedis</taxon>
        <taxon>Zoopagomycota</taxon>
        <taxon>Entomophthoromycotina</taxon>
        <taxon>Basidiobolomycetes</taxon>
        <taxon>Basidiobolales</taxon>
        <taxon>Basidiobolaceae</taxon>
        <taxon>Basidiobolus</taxon>
    </lineage>
</organism>
<dbReference type="InterPro" id="IPR023214">
    <property type="entry name" value="HAD_sf"/>
</dbReference>
<dbReference type="CDD" id="cd17729">
    <property type="entry name" value="BRCT_CTDP1"/>
    <property type="match status" value="1"/>
</dbReference>
<dbReference type="Proteomes" id="UP001479436">
    <property type="component" value="Unassembled WGS sequence"/>
</dbReference>
<comment type="subcellular location">
    <subcellularLocation>
        <location evidence="1 6">Nucleus</location>
    </subcellularLocation>
</comment>
<comment type="caution">
    <text evidence="10">The sequence shown here is derived from an EMBL/GenBank/DDBJ whole genome shotgun (WGS) entry which is preliminary data.</text>
</comment>
<evidence type="ECO:0000256" key="1">
    <source>
        <dbReference type="ARBA" id="ARBA00004123"/>
    </source>
</evidence>
<name>A0ABR2WU92_9FUNG</name>
<sequence>METVHGIFIPEEHLPATIISFKVSSKEEIRKYQPVCLYEYITTEEEITTPNPNDPDQEPEVKVVVKNTRKELSSPFEGTISTILTTVGEKITEKSRSILNIKEPCNHGAQLNDLSVYNAKDLSILDFQDSDFNGVGVNITPDAYGPKEAEDLEYEASDRLLQSRKLSLIVDLDQTIIHTTIDPIVGDWMNDEKSINSMAINEISTFTLPDSPTVYYIKLRPGLREFLKEATELYELHIYTMGTRAYASAVADAIDPEQEFFKERIYSRDESEDMTPKTIQRLFSCSSSMVVAIDDSEDIWQLSPNLIRVNPYKFFVGTDGINESSLLKQGAIAVTESKQEEDLEDRENNKLLEQPQQVPRQIETKPVLIDNDTQLPILLQVLKDIHHSFYSEHKTITDNGVKQSNPPDVKNIIASMKSRVLKHTNIVFSSIIPFDCDPTKSEIWRLARSFGAECSTNLNNQITHVVASKPGTAKVNHACKIPHVHIVKPEWLFDSISRWERQDEKLYLIQDTSPAQTVVNSNMKLNRNDRGFVDKPSTIGTNEAEEEPTLLDLNEMNEHMMHMDWSDAAREVEDFLGDSDFNTATSEVESERDDDDRFTYRKRKFGDFLNPENMRSVNSEESEKNRTKRMCALRTHTSPLKNSVIFMEGDIFETQSDALVECQSGESDGNHFSEYSEIKGDDDQEDESDFLNDFSREIEEELNRPETPAPTI</sequence>
<feature type="compositionally biased region" description="Basic and acidic residues" evidence="7">
    <location>
        <begin position="694"/>
        <end position="704"/>
    </location>
</feature>
<dbReference type="InterPro" id="IPR036412">
    <property type="entry name" value="HAD-like_sf"/>
</dbReference>
<dbReference type="Gene3D" id="1.10.287.10">
    <property type="entry name" value="S15/NS1, RNA-binding"/>
    <property type="match status" value="1"/>
</dbReference>
<dbReference type="PANTHER" id="PTHR23081:SF36">
    <property type="entry name" value="RNA POLYMERASE II SUBUNIT A C-TERMINAL DOMAIN PHOSPHATASE"/>
    <property type="match status" value="1"/>
</dbReference>
<reference evidence="10 11" key="1">
    <citation type="submission" date="2023-04" db="EMBL/GenBank/DDBJ databases">
        <title>Genome of Basidiobolus ranarum AG-B5.</title>
        <authorList>
            <person name="Stajich J.E."/>
            <person name="Carter-House D."/>
            <person name="Gryganskyi A."/>
        </authorList>
    </citation>
    <scope>NUCLEOTIDE SEQUENCE [LARGE SCALE GENOMIC DNA]</scope>
    <source>
        <strain evidence="10 11">AG-B5</strain>
    </source>
</reference>
<dbReference type="GO" id="GO:0004722">
    <property type="term" value="F:protein serine/threonine phosphatase activity"/>
    <property type="evidence" value="ECO:0007669"/>
    <property type="project" value="UniProtKB-EC"/>
</dbReference>
<dbReference type="NCBIfam" id="TIGR02250">
    <property type="entry name" value="FCP1_euk"/>
    <property type="match status" value="1"/>
</dbReference>
<evidence type="ECO:0000256" key="7">
    <source>
        <dbReference type="SAM" id="MobiDB-lite"/>
    </source>
</evidence>
<dbReference type="SMART" id="SM00292">
    <property type="entry name" value="BRCT"/>
    <property type="match status" value="1"/>
</dbReference>
<dbReference type="EC" id="3.1.3.16" evidence="6"/>
<evidence type="ECO:0000256" key="3">
    <source>
        <dbReference type="ARBA" id="ARBA00023242"/>
    </source>
</evidence>
<dbReference type="CDD" id="cd07521">
    <property type="entry name" value="HAD_FCP1-like"/>
    <property type="match status" value="1"/>
</dbReference>
<dbReference type="PANTHER" id="PTHR23081">
    <property type="entry name" value="RNA POLYMERASE II CTD PHOSPHATASE"/>
    <property type="match status" value="1"/>
</dbReference>
<dbReference type="PROSITE" id="PS50969">
    <property type="entry name" value="FCP1"/>
    <property type="match status" value="1"/>
</dbReference>
<evidence type="ECO:0000313" key="10">
    <source>
        <dbReference type="EMBL" id="KAK9765054.1"/>
    </source>
</evidence>
<dbReference type="InterPro" id="IPR036420">
    <property type="entry name" value="BRCT_dom_sf"/>
</dbReference>
<comment type="function">
    <text evidence="6">This promotes the activity of RNA polymerase II.</text>
</comment>
<dbReference type="Pfam" id="PF03031">
    <property type="entry name" value="NIF"/>
    <property type="match status" value="1"/>
</dbReference>
<proteinExistence type="predicted"/>
<dbReference type="Gene3D" id="3.40.50.10190">
    <property type="entry name" value="BRCT domain"/>
    <property type="match status" value="1"/>
</dbReference>
<dbReference type="Pfam" id="PF00533">
    <property type="entry name" value="BRCT"/>
    <property type="match status" value="1"/>
</dbReference>
<feature type="region of interest" description="Disordered" evidence="7">
    <location>
        <begin position="663"/>
        <end position="712"/>
    </location>
</feature>
<keyword evidence="3 6" id="KW-0539">Nucleus</keyword>
<protein>
    <recommendedName>
        <fullName evidence="6">RNA polymerase II subunit A C-terminal domain phosphatase</fullName>
        <ecNumber evidence="6">3.1.3.16</ecNumber>
    </recommendedName>
</protein>
<evidence type="ECO:0000259" key="8">
    <source>
        <dbReference type="PROSITE" id="PS50172"/>
    </source>
</evidence>
<dbReference type="SMART" id="SM00577">
    <property type="entry name" value="CPDc"/>
    <property type="match status" value="1"/>
</dbReference>
<dbReference type="PROSITE" id="PS50172">
    <property type="entry name" value="BRCT"/>
    <property type="match status" value="1"/>
</dbReference>
<evidence type="ECO:0000256" key="2">
    <source>
        <dbReference type="ARBA" id="ARBA00022801"/>
    </source>
</evidence>
<dbReference type="InterPro" id="IPR001357">
    <property type="entry name" value="BRCT_dom"/>
</dbReference>
<dbReference type="InterPro" id="IPR039189">
    <property type="entry name" value="Fcp1"/>
</dbReference>
<feature type="domain" description="FCP1 homology" evidence="9">
    <location>
        <begin position="161"/>
        <end position="333"/>
    </location>
</feature>
<accession>A0ABR2WU92</accession>
<dbReference type="InterPro" id="IPR011947">
    <property type="entry name" value="FCP1_euk"/>
</dbReference>
<dbReference type="SUPFAM" id="SSF52113">
    <property type="entry name" value="BRCT domain"/>
    <property type="match status" value="1"/>
</dbReference>
<evidence type="ECO:0000259" key="9">
    <source>
        <dbReference type="PROSITE" id="PS50969"/>
    </source>
</evidence>
<dbReference type="EMBL" id="JASJQH010000323">
    <property type="protein sequence ID" value="KAK9765054.1"/>
    <property type="molecule type" value="Genomic_DNA"/>
</dbReference>
<dbReference type="InterPro" id="IPR004274">
    <property type="entry name" value="FCP1_dom"/>
</dbReference>
<evidence type="ECO:0000256" key="4">
    <source>
        <dbReference type="ARBA" id="ARBA00047761"/>
    </source>
</evidence>
<dbReference type="Gene3D" id="3.40.50.1000">
    <property type="entry name" value="HAD superfamily/HAD-like"/>
    <property type="match status" value="1"/>
</dbReference>
<comment type="catalytic activity">
    <reaction evidence="4 6">
        <text>O-phospho-L-seryl-[protein] + H2O = L-seryl-[protein] + phosphate</text>
        <dbReference type="Rhea" id="RHEA:20629"/>
        <dbReference type="Rhea" id="RHEA-COMP:9863"/>
        <dbReference type="Rhea" id="RHEA-COMP:11604"/>
        <dbReference type="ChEBI" id="CHEBI:15377"/>
        <dbReference type="ChEBI" id="CHEBI:29999"/>
        <dbReference type="ChEBI" id="CHEBI:43474"/>
        <dbReference type="ChEBI" id="CHEBI:83421"/>
        <dbReference type="EC" id="3.1.3.16"/>
    </reaction>
</comment>
<keyword evidence="11" id="KW-1185">Reference proteome</keyword>
<evidence type="ECO:0000313" key="11">
    <source>
        <dbReference type="Proteomes" id="UP001479436"/>
    </source>
</evidence>